<dbReference type="Gene3D" id="2.40.180.10">
    <property type="entry name" value="Catalase core domain"/>
    <property type="match status" value="1"/>
</dbReference>
<sequence length="375" mass="42080">MRPIRYSAELEPPEPGFEESQRQAIDIVTEFERHSVAGEGADRAVRFAHAKAYGLVRGTFEILDGLPAEYAQGVYARPGSHDCVVRYSNGLSHLGIDRALGNVVGMATKVFGIEAETTLEDERHTRTMDFNMINGPFFFCNTARHYRFLAKLFIDIPKYHAGGKQGTHQMFHDWVTGYGTLRPEDWAWDELGAFIRLGAQARWQNLLLSTFWTMCAVRHGDYVAKLRITPTPASAQAITERDLDPAARDEVFRPALVDELSGHGAEFDFQVQLCTSPAEMPIDDLTVEWPERLSPFVTVARMRFPRQDIGGAANLAAADAVSFTPWRCAAEHVPVGSLQRLRREVYRLSSIERHRLNDQVRAEPDSVADVLPPTP</sequence>
<comment type="caution">
    <text evidence="1">The sequence shown here is derived from an EMBL/GenBank/DDBJ whole genome shotgun (WGS) entry which is preliminary data.</text>
</comment>
<dbReference type="CDD" id="cd08152">
    <property type="entry name" value="y4iL_like"/>
    <property type="match status" value="1"/>
</dbReference>
<evidence type="ECO:0000313" key="1">
    <source>
        <dbReference type="EMBL" id="MBB5084929.1"/>
    </source>
</evidence>
<name>A0A7W8AEY9_9ACTN</name>
<dbReference type="Proteomes" id="UP000568380">
    <property type="component" value="Unassembled WGS sequence"/>
</dbReference>
<dbReference type="InterPro" id="IPR020835">
    <property type="entry name" value="Catalase_sf"/>
</dbReference>
<dbReference type="SUPFAM" id="SSF56634">
    <property type="entry name" value="Heme-dependent catalase-like"/>
    <property type="match status" value="1"/>
</dbReference>
<protein>
    <recommendedName>
        <fullName evidence="3">Catalase</fullName>
    </recommendedName>
</protein>
<reference evidence="1 2" key="1">
    <citation type="submission" date="2020-08" db="EMBL/GenBank/DDBJ databases">
        <title>Genomic Encyclopedia of Type Strains, Phase IV (KMG-IV): sequencing the most valuable type-strain genomes for metagenomic binning, comparative biology and taxonomic classification.</title>
        <authorList>
            <person name="Goeker M."/>
        </authorList>
    </citation>
    <scope>NUCLEOTIDE SEQUENCE [LARGE SCALE GENOMIC DNA]</scope>
    <source>
        <strain evidence="1 2">DSM 45385</strain>
    </source>
</reference>
<dbReference type="AlphaFoldDB" id="A0A7W8AEY9"/>
<keyword evidence="2" id="KW-1185">Reference proteome</keyword>
<evidence type="ECO:0008006" key="3">
    <source>
        <dbReference type="Google" id="ProtNLM"/>
    </source>
</evidence>
<dbReference type="PANTHER" id="PTHR36195">
    <property type="entry name" value="DOMAIN PROTEIN, PUTATIVE (AFU_ORTHOLOGUE AFUA_5G01990)-RELATED-RELATED"/>
    <property type="match status" value="1"/>
</dbReference>
<gene>
    <name evidence="1" type="ORF">HNR40_010440</name>
</gene>
<dbReference type="RefSeq" id="WP_221341860.1">
    <property type="nucleotide sequence ID" value="NZ_JACHIN010000027.1"/>
</dbReference>
<dbReference type="GO" id="GO:0020037">
    <property type="term" value="F:heme binding"/>
    <property type="evidence" value="ECO:0007669"/>
    <property type="project" value="InterPro"/>
</dbReference>
<proteinExistence type="predicted"/>
<evidence type="ECO:0000313" key="2">
    <source>
        <dbReference type="Proteomes" id="UP000568380"/>
    </source>
</evidence>
<dbReference type="PANTHER" id="PTHR36195:SF4">
    <property type="entry name" value="DOMAIN PROTEIN, PUTATIVE (AFU_ORTHOLOGUE AFUA_5G01990)-RELATED"/>
    <property type="match status" value="1"/>
</dbReference>
<dbReference type="EMBL" id="JACHIN010000027">
    <property type="protein sequence ID" value="MBB5084929.1"/>
    <property type="molecule type" value="Genomic_DNA"/>
</dbReference>
<accession>A0A7W8AEY9</accession>
<organism evidence="1 2">
    <name type="scientific">Nonomuraea endophytica</name>
    <dbReference type="NCBI Taxonomy" id="714136"/>
    <lineage>
        <taxon>Bacteria</taxon>
        <taxon>Bacillati</taxon>
        <taxon>Actinomycetota</taxon>
        <taxon>Actinomycetes</taxon>
        <taxon>Streptosporangiales</taxon>
        <taxon>Streptosporangiaceae</taxon>
        <taxon>Nonomuraea</taxon>
    </lineage>
</organism>